<dbReference type="SUPFAM" id="SSF51735">
    <property type="entry name" value="NAD(P)-binding Rossmann-fold domains"/>
    <property type="match status" value="1"/>
</dbReference>
<dbReference type="PANTHER" id="PTHR43313:SF36">
    <property type="entry name" value="D-BETA-HYDROXYBUTYRATE DEHYDROGENASE, MITOCHONDRIAL"/>
    <property type="match status" value="1"/>
</dbReference>
<evidence type="ECO:0000313" key="2">
    <source>
        <dbReference type="EMBL" id="KAJ9589401.1"/>
    </source>
</evidence>
<keyword evidence="1" id="KW-0560">Oxidoreductase</keyword>
<reference evidence="2" key="2">
    <citation type="submission" date="2023-05" db="EMBL/GenBank/DDBJ databases">
        <authorList>
            <person name="Fouks B."/>
        </authorList>
    </citation>
    <scope>NUCLEOTIDE SEQUENCE</scope>
    <source>
        <strain evidence="2">Stay&amp;Tobe</strain>
        <tissue evidence="2">Testes</tissue>
    </source>
</reference>
<proteinExistence type="predicted"/>
<organism evidence="2 3">
    <name type="scientific">Diploptera punctata</name>
    <name type="common">Pacific beetle cockroach</name>
    <dbReference type="NCBI Taxonomy" id="6984"/>
    <lineage>
        <taxon>Eukaryota</taxon>
        <taxon>Metazoa</taxon>
        <taxon>Ecdysozoa</taxon>
        <taxon>Arthropoda</taxon>
        <taxon>Hexapoda</taxon>
        <taxon>Insecta</taxon>
        <taxon>Pterygota</taxon>
        <taxon>Neoptera</taxon>
        <taxon>Polyneoptera</taxon>
        <taxon>Dictyoptera</taxon>
        <taxon>Blattodea</taxon>
        <taxon>Blaberoidea</taxon>
        <taxon>Blaberidae</taxon>
        <taxon>Diplopterinae</taxon>
        <taxon>Diploptera</taxon>
    </lineage>
</organism>
<dbReference type="PROSITE" id="PS00061">
    <property type="entry name" value="ADH_SHORT"/>
    <property type="match status" value="1"/>
</dbReference>
<feature type="non-terminal residue" evidence="2">
    <location>
        <position position="1"/>
    </location>
</feature>
<feature type="non-terminal residue" evidence="2">
    <location>
        <position position="149"/>
    </location>
</feature>
<accession>A0AAD7ZZ95</accession>
<comment type="caution">
    <text evidence="2">The sequence shown here is derived from an EMBL/GenBank/DDBJ whole genome shotgun (WGS) entry which is preliminary data.</text>
</comment>
<dbReference type="Pfam" id="PF00106">
    <property type="entry name" value="adh_short"/>
    <property type="match status" value="1"/>
</dbReference>
<protein>
    <submittedName>
        <fullName evidence="2">Uncharacterized protein</fullName>
    </submittedName>
</protein>
<evidence type="ECO:0000256" key="1">
    <source>
        <dbReference type="ARBA" id="ARBA00023002"/>
    </source>
</evidence>
<dbReference type="GO" id="GO:0016491">
    <property type="term" value="F:oxidoreductase activity"/>
    <property type="evidence" value="ECO:0007669"/>
    <property type="project" value="UniProtKB-KW"/>
</dbReference>
<gene>
    <name evidence="2" type="ORF">L9F63_017380</name>
</gene>
<dbReference type="AlphaFoldDB" id="A0AAD7ZZ95"/>
<dbReference type="Gene3D" id="3.40.50.720">
    <property type="entry name" value="NAD(P)-binding Rossmann-like Domain"/>
    <property type="match status" value="2"/>
</dbReference>
<dbReference type="InterPro" id="IPR036291">
    <property type="entry name" value="NAD(P)-bd_dom_sf"/>
</dbReference>
<evidence type="ECO:0000313" key="3">
    <source>
        <dbReference type="Proteomes" id="UP001233999"/>
    </source>
</evidence>
<reference evidence="2" key="1">
    <citation type="journal article" date="2023" name="IScience">
        <title>Live-bearing cockroach genome reveals convergent evolutionary mechanisms linked to viviparity in insects and beyond.</title>
        <authorList>
            <person name="Fouks B."/>
            <person name="Harrison M.C."/>
            <person name="Mikhailova A.A."/>
            <person name="Marchal E."/>
            <person name="English S."/>
            <person name="Carruthers M."/>
            <person name="Jennings E.C."/>
            <person name="Chiamaka E.L."/>
            <person name="Frigard R.A."/>
            <person name="Pippel M."/>
            <person name="Attardo G.M."/>
            <person name="Benoit J.B."/>
            <person name="Bornberg-Bauer E."/>
            <person name="Tobe S.S."/>
        </authorList>
    </citation>
    <scope>NUCLEOTIDE SEQUENCE</scope>
    <source>
        <strain evidence="2">Stay&amp;Tobe</strain>
    </source>
</reference>
<keyword evidence="3" id="KW-1185">Reference proteome</keyword>
<dbReference type="InterPro" id="IPR002347">
    <property type="entry name" value="SDR_fam"/>
</dbReference>
<sequence length="149" mass="16129">CDSGFGNLLAQQLDAKGVTVFAGCLFADGSDALKLKENCSNNLHILQLDVTKDEHVKNAVKYVTNNLGDKKLWAVVNNAGIGVGTDIPSSASTDERQSGYVASLAGRLLSVFMGSYCMSKFATVAYADILRMEMMRFGISVHTIEPWIF</sequence>
<dbReference type="PANTHER" id="PTHR43313">
    <property type="entry name" value="SHORT-CHAIN DEHYDROGENASE/REDUCTASE FAMILY 9C"/>
    <property type="match status" value="1"/>
</dbReference>
<dbReference type="GO" id="GO:0008202">
    <property type="term" value="P:steroid metabolic process"/>
    <property type="evidence" value="ECO:0007669"/>
    <property type="project" value="TreeGrafter"/>
</dbReference>
<name>A0AAD7ZZ95_DIPPU</name>
<dbReference type="InterPro" id="IPR020904">
    <property type="entry name" value="Sc_DH/Rdtase_CS"/>
</dbReference>
<dbReference type="EMBL" id="JASPKZ010004942">
    <property type="protein sequence ID" value="KAJ9589401.1"/>
    <property type="molecule type" value="Genomic_DNA"/>
</dbReference>
<dbReference type="Proteomes" id="UP001233999">
    <property type="component" value="Unassembled WGS sequence"/>
</dbReference>